<dbReference type="SMART" id="SM00233">
    <property type="entry name" value="PH"/>
    <property type="match status" value="1"/>
</dbReference>
<dbReference type="PANTHER" id="PTHR14336">
    <property type="entry name" value="TANDEM PH DOMAIN CONTAINING PROTEIN"/>
    <property type="match status" value="1"/>
</dbReference>
<dbReference type="EMBL" id="HBGU01003656">
    <property type="protein sequence ID" value="CAD9398012.1"/>
    <property type="molecule type" value="Transcribed_RNA"/>
</dbReference>
<dbReference type="SUPFAM" id="SSF50729">
    <property type="entry name" value="PH domain-like"/>
    <property type="match status" value="1"/>
</dbReference>
<evidence type="ECO:0000259" key="1">
    <source>
        <dbReference type="PROSITE" id="PS50003"/>
    </source>
</evidence>
<dbReference type="Pfam" id="PF00169">
    <property type="entry name" value="PH"/>
    <property type="match status" value="1"/>
</dbReference>
<dbReference type="InterPro" id="IPR001849">
    <property type="entry name" value="PH_domain"/>
</dbReference>
<reference evidence="2" key="1">
    <citation type="submission" date="2021-01" db="EMBL/GenBank/DDBJ databases">
        <authorList>
            <person name="Corre E."/>
            <person name="Pelletier E."/>
            <person name="Niang G."/>
            <person name="Scheremetjew M."/>
            <person name="Finn R."/>
            <person name="Kale V."/>
            <person name="Holt S."/>
            <person name="Cochrane G."/>
            <person name="Meng A."/>
            <person name="Brown T."/>
            <person name="Cohen L."/>
        </authorList>
    </citation>
    <scope>NUCLEOTIDE SEQUENCE</scope>
    <source>
        <strain evidence="2">UTEX LB 985</strain>
    </source>
</reference>
<feature type="domain" description="PH" evidence="1">
    <location>
        <begin position="8"/>
        <end position="105"/>
    </location>
</feature>
<proteinExistence type="predicted"/>
<protein>
    <recommendedName>
        <fullName evidence="1">PH domain-containing protein</fullName>
    </recommendedName>
</protein>
<dbReference type="Gene3D" id="2.30.29.30">
    <property type="entry name" value="Pleckstrin-homology domain (PH domain)/Phosphotyrosine-binding domain (PTB)"/>
    <property type="match status" value="1"/>
</dbReference>
<dbReference type="PROSITE" id="PS50003">
    <property type="entry name" value="PH_DOMAIN"/>
    <property type="match status" value="1"/>
</dbReference>
<dbReference type="FunFam" id="2.30.29.30:FF:000286">
    <property type="entry name" value="PH-protein kinase domain containing protein"/>
    <property type="match status" value="1"/>
</dbReference>
<dbReference type="InterPro" id="IPR051707">
    <property type="entry name" value="PI-Interact_SigTrans_Reg"/>
</dbReference>
<name>A0A7S2FKY6_9EUKA</name>
<dbReference type="InterPro" id="IPR011993">
    <property type="entry name" value="PH-like_dom_sf"/>
</dbReference>
<sequence>MTLQDLPDVAKAGWLVKQGGLVRGFKKRYFVLQQGLLYYFKSDQSTSPQGTVLLESVQVRAASKAEAGRHHAIAIQTPAGRTYMLAATSAEECSMWVVALEAQSYLPGLAGEDGNS</sequence>
<evidence type="ECO:0000313" key="2">
    <source>
        <dbReference type="EMBL" id="CAD9398012.1"/>
    </source>
</evidence>
<dbReference type="AlphaFoldDB" id="A0A7S2FKY6"/>
<organism evidence="2">
    <name type="scientific">Haptolina brevifila</name>
    <dbReference type="NCBI Taxonomy" id="156173"/>
    <lineage>
        <taxon>Eukaryota</taxon>
        <taxon>Haptista</taxon>
        <taxon>Haptophyta</taxon>
        <taxon>Prymnesiophyceae</taxon>
        <taxon>Prymnesiales</taxon>
        <taxon>Prymnesiaceae</taxon>
        <taxon>Haptolina</taxon>
    </lineage>
</organism>
<accession>A0A7S2FKY6</accession>
<gene>
    <name evidence="2" type="ORF">CBRE1094_LOCUS1959</name>
</gene>